<sequence>MRFFLLLQFITFLFHLTTIPVLFATAAYDYDWVSRHLGARSPYNQGAASSTDPVLKQYDIEQIQIVFRHGTRFPNEGDKEDMINMANILASSKNDTVSWAKQFNPDDYPNDQFDQLTDNGEKELHQIGLRMGKKYSQLRSQVAQGDKFVQLKNIASDYPRTVRSGTAFTKGFFEGVASNIPMTKLGPEQDTTIHLTSNCPEYEAEVGKTPKKEMNAYISKAFPISAERLKKDLGVDVAPADVYAILLSCAYEASIYHRVNTFCSILSKEDYAMSEYTFDIKYSHKYTYPHPINSLMACDLVKEITADLDGAYQENQNAPRLSFKHGHSMTVLPLATRLGIHKDDFLLTADVSQDQIANRLFRTSEDDMYGANIMFQLLSKKGTKEKYVRILLSEVPTVLPGCDTEICPYETFKSVVEPLLQCNREEACQGNGGEKK</sequence>
<dbReference type="InterPro" id="IPR033379">
    <property type="entry name" value="Acid_Pase_AS"/>
</dbReference>
<evidence type="ECO:0000313" key="18">
    <source>
        <dbReference type="Proteomes" id="UP001209540"/>
    </source>
</evidence>
<dbReference type="EC" id="3.1.3.62" evidence="4"/>
<reference evidence="17" key="1">
    <citation type="journal article" date="2022" name="IScience">
        <title>Evolution of zygomycete secretomes and the origins of terrestrial fungal ecologies.</title>
        <authorList>
            <person name="Chang Y."/>
            <person name="Wang Y."/>
            <person name="Mondo S."/>
            <person name="Ahrendt S."/>
            <person name="Andreopoulos W."/>
            <person name="Barry K."/>
            <person name="Beard J."/>
            <person name="Benny G.L."/>
            <person name="Blankenship S."/>
            <person name="Bonito G."/>
            <person name="Cuomo C."/>
            <person name="Desiro A."/>
            <person name="Gervers K.A."/>
            <person name="Hundley H."/>
            <person name="Kuo A."/>
            <person name="LaButti K."/>
            <person name="Lang B.F."/>
            <person name="Lipzen A."/>
            <person name="O'Donnell K."/>
            <person name="Pangilinan J."/>
            <person name="Reynolds N."/>
            <person name="Sandor L."/>
            <person name="Smith M.E."/>
            <person name="Tsang A."/>
            <person name="Grigoriev I.V."/>
            <person name="Stajich J.E."/>
            <person name="Spatafora J.W."/>
        </authorList>
    </citation>
    <scope>NUCLEOTIDE SEQUENCE</scope>
    <source>
        <strain evidence="17">RSA 2281</strain>
    </source>
</reference>
<keyword evidence="7" id="KW-0732">Signal</keyword>
<evidence type="ECO:0000256" key="8">
    <source>
        <dbReference type="ARBA" id="ARBA00022801"/>
    </source>
</evidence>
<comment type="catalytic activity">
    <reaction evidence="12">
        <text>1D-myo-inositol 1,2,5,6-tetrakisphosphate + H2O = 1D-myo-inositol 1,2,6-trisphosphate + phosphate</text>
        <dbReference type="Rhea" id="RHEA:77119"/>
        <dbReference type="ChEBI" id="CHEBI:15377"/>
        <dbReference type="ChEBI" id="CHEBI:43474"/>
        <dbReference type="ChEBI" id="CHEBI:195535"/>
        <dbReference type="ChEBI" id="CHEBI:195537"/>
        <dbReference type="EC" id="3.1.3.62"/>
    </reaction>
    <physiologicalReaction direction="left-to-right" evidence="12">
        <dbReference type="Rhea" id="RHEA:77120"/>
    </physiologicalReaction>
</comment>
<dbReference type="GO" id="GO:0034417">
    <property type="term" value="F:bisphosphoglycerate 3-phosphatase activity"/>
    <property type="evidence" value="ECO:0007669"/>
    <property type="project" value="UniProtKB-EC"/>
</dbReference>
<dbReference type="InterPro" id="IPR029033">
    <property type="entry name" value="His_PPase_superfam"/>
</dbReference>
<evidence type="ECO:0000256" key="7">
    <source>
        <dbReference type="ARBA" id="ARBA00022729"/>
    </source>
</evidence>
<comment type="caution">
    <text evidence="17">The sequence shown here is derived from an EMBL/GenBank/DDBJ whole genome shotgun (WGS) entry which is preliminary data.</text>
</comment>
<evidence type="ECO:0000256" key="9">
    <source>
        <dbReference type="ARBA" id="ARBA00023136"/>
    </source>
</evidence>
<keyword evidence="10" id="KW-0325">Glycoprotein</keyword>
<evidence type="ECO:0000256" key="3">
    <source>
        <dbReference type="ARBA" id="ARBA00012976"/>
    </source>
</evidence>
<evidence type="ECO:0000256" key="15">
    <source>
        <dbReference type="ARBA" id="ARBA00043832"/>
    </source>
</evidence>
<evidence type="ECO:0000256" key="4">
    <source>
        <dbReference type="ARBA" id="ARBA00013040"/>
    </source>
</evidence>
<evidence type="ECO:0000256" key="11">
    <source>
        <dbReference type="ARBA" id="ARBA00031642"/>
    </source>
</evidence>
<evidence type="ECO:0000256" key="6">
    <source>
        <dbReference type="ARBA" id="ARBA00022475"/>
    </source>
</evidence>
<dbReference type="Gene3D" id="3.40.50.1240">
    <property type="entry name" value="Phosphoglycerate mutase-like"/>
    <property type="match status" value="1"/>
</dbReference>
<comment type="catalytic activity">
    <reaction evidence="13">
        <text>1D-myo-inositol 1,2,4,5,6-pentakisphosphate + H2O = 1D-myo-inositol 1,2,5,6-tetrakisphosphate + phosphate</text>
        <dbReference type="Rhea" id="RHEA:77115"/>
        <dbReference type="ChEBI" id="CHEBI:15377"/>
        <dbReference type="ChEBI" id="CHEBI:43474"/>
        <dbReference type="ChEBI" id="CHEBI:57798"/>
        <dbReference type="ChEBI" id="CHEBI:195535"/>
        <dbReference type="EC" id="3.1.3.62"/>
    </reaction>
    <physiologicalReaction direction="left-to-right" evidence="13">
        <dbReference type="Rhea" id="RHEA:77116"/>
    </physiologicalReaction>
</comment>
<dbReference type="GO" id="GO:0003993">
    <property type="term" value="F:acid phosphatase activity"/>
    <property type="evidence" value="ECO:0007669"/>
    <property type="project" value="TreeGrafter"/>
</dbReference>
<dbReference type="InterPro" id="IPR000560">
    <property type="entry name" value="His_Pase_clade-2"/>
</dbReference>
<dbReference type="EC" id="3.1.3.80" evidence="3"/>
<accession>A0AAD5K560</accession>
<evidence type="ECO:0000256" key="13">
    <source>
        <dbReference type="ARBA" id="ARBA00043671"/>
    </source>
</evidence>
<evidence type="ECO:0000256" key="16">
    <source>
        <dbReference type="PIRSR" id="PIRSR000894-2"/>
    </source>
</evidence>
<evidence type="ECO:0000313" key="17">
    <source>
        <dbReference type="EMBL" id="KAI9255805.1"/>
    </source>
</evidence>
<feature type="disulfide bond" evidence="16">
    <location>
        <begin position="402"/>
        <end position="407"/>
    </location>
</feature>
<dbReference type="PANTHER" id="PTHR20963:SF8">
    <property type="entry name" value="MULTIPLE INOSITOL POLYPHOSPHATE PHOSPHATASE 1"/>
    <property type="match status" value="1"/>
</dbReference>
<dbReference type="EMBL" id="JAIXMP010000022">
    <property type="protein sequence ID" value="KAI9255805.1"/>
    <property type="molecule type" value="Genomic_DNA"/>
</dbReference>
<comment type="similarity">
    <text evidence="2">Belongs to the histidine acid phosphatase family. MINPP1 subfamily.</text>
</comment>
<dbReference type="CDD" id="cd07061">
    <property type="entry name" value="HP_HAP_like"/>
    <property type="match status" value="1"/>
</dbReference>
<dbReference type="SUPFAM" id="SSF53254">
    <property type="entry name" value="Phosphoglycerate mutase-like"/>
    <property type="match status" value="1"/>
</dbReference>
<feature type="disulfide bond" evidence="16">
    <location>
        <begin position="249"/>
        <end position="263"/>
    </location>
</feature>
<dbReference type="PANTHER" id="PTHR20963">
    <property type="entry name" value="MULTIPLE INOSITOL POLYPHOSPHATE PHOSPHATASE-RELATED"/>
    <property type="match status" value="1"/>
</dbReference>
<name>A0AAD5K560_9FUNG</name>
<evidence type="ECO:0000256" key="1">
    <source>
        <dbReference type="ARBA" id="ARBA00004236"/>
    </source>
</evidence>
<reference evidence="17" key="2">
    <citation type="submission" date="2023-02" db="EMBL/GenBank/DDBJ databases">
        <authorList>
            <consortium name="DOE Joint Genome Institute"/>
            <person name="Mondo S.J."/>
            <person name="Chang Y."/>
            <person name="Wang Y."/>
            <person name="Ahrendt S."/>
            <person name="Andreopoulos W."/>
            <person name="Barry K."/>
            <person name="Beard J."/>
            <person name="Benny G.L."/>
            <person name="Blankenship S."/>
            <person name="Bonito G."/>
            <person name="Cuomo C."/>
            <person name="Desiro A."/>
            <person name="Gervers K.A."/>
            <person name="Hundley H."/>
            <person name="Kuo A."/>
            <person name="LaButti K."/>
            <person name="Lang B.F."/>
            <person name="Lipzen A."/>
            <person name="O'Donnell K."/>
            <person name="Pangilinan J."/>
            <person name="Reynolds N."/>
            <person name="Sandor L."/>
            <person name="Smith M.W."/>
            <person name="Tsang A."/>
            <person name="Grigoriev I.V."/>
            <person name="Stajich J.E."/>
            <person name="Spatafora J.W."/>
        </authorList>
    </citation>
    <scope>NUCLEOTIDE SEQUENCE</scope>
    <source>
        <strain evidence="17">RSA 2281</strain>
    </source>
</reference>
<dbReference type="PIRSF" id="PIRSF000894">
    <property type="entry name" value="Acid_phosphatase"/>
    <property type="match status" value="1"/>
</dbReference>
<keyword evidence="9" id="KW-0472">Membrane</keyword>
<comment type="subcellular location">
    <subcellularLocation>
        <location evidence="1">Cell membrane</location>
    </subcellularLocation>
</comment>
<keyword evidence="16" id="KW-1015">Disulfide bond</keyword>
<dbReference type="InterPro" id="IPR016274">
    <property type="entry name" value="Histidine_acid_Pase_euk"/>
</dbReference>
<dbReference type="PROSITE" id="PS00616">
    <property type="entry name" value="HIS_ACID_PHOSPHAT_1"/>
    <property type="match status" value="1"/>
</dbReference>
<dbReference type="Proteomes" id="UP001209540">
    <property type="component" value="Unassembled WGS sequence"/>
</dbReference>
<organism evidence="17 18">
    <name type="scientific">Phascolomyces articulosus</name>
    <dbReference type="NCBI Taxonomy" id="60185"/>
    <lineage>
        <taxon>Eukaryota</taxon>
        <taxon>Fungi</taxon>
        <taxon>Fungi incertae sedis</taxon>
        <taxon>Mucoromycota</taxon>
        <taxon>Mucoromycotina</taxon>
        <taxon>Mucoromycetes</taxon>
        <taxon>Mucorales</taxon>
        <taxon>Lichtheimiaceae</taxon>
        <taxon>Phascolomyces</taxon>
    </lineage>
</organism>
<dbReference type="Pfam" id="PF00328">
    <property type="entry name" value="His_Phos_2"/>
    <property type="match status" value="1"/>
</dbReference>
<comment type="catalytic activity">
    <reaction evidence="15">
        <text>(2R)-2,3-bisphosphoglycerate + H2O = (2R)-2-phosphoglycerate + phosphate</text>
        <dbReference type="Rhea" id="RHEA:27381"/>
        <dbReference type="ChEBI" id="CHEBI:15377"/>
        <dbReference type="ChEBI" id="CHEBI:43474"/>
        <dbReference type="ChEBI" id="CHEBI:58248"/>
        <dbReference type="ChEBI" id="CHEBI:58289"/>
        <dbReference type="EC" id="3.1.3.80"/>
    </reaction>
    <physiologicalReaction direction="left-to-right" evidence="15">
        <dbReference type="Rhea" id="RHEA:27382"/>
    </physiologicalReaction>
</comment>
<comment type="catalytic activity">
    <reaction evidence="14">
        <text>1D-myo-inositol hexakisphosphate + H2O = 1D-myo-inositol 1,2,4,5,6-pentakisphosphate + phosphate</text>
        <dbReference type="Rhea" id="RHEA:16989"/>
        <dbReference type="ChEBI" id="CHEBI:15377"/>
        <dbReference type="ChEBI" id="CHEBI:43474"/>
        <dbReference type="ChEBI" id="CHEBI:57798"/>
        <dbReference type="ChEBI" id="CHEBI:58130"/>
        <dbReference type="EC" id="3.1.3.62"/>
    </reaction>
    <physiologicalReaction direction="left-to-right" evidence="14">
        <dbReference type="Rhea" id="RHEA:16990"/>
    </physiologicalReaction>
</comment>
<gene>
    <name evidence="17" type="ORF">BDA99DRAFT_517695</name>
</gene>
<evidence type="ECO:0000256" key="2">
    <source>
        <dbReference type="ARBA" id="ARBA00008422"/>
    </source>
</evidence>
<keyword evidence="6" id="KW-1003">Cell membrane</keyword>
<keyword evidence="18" id="KW-1185">Reference proteome</keyword>
<evidence type="ECO:0000256" key="10">
    <source>
        <dbReference type="ARBA" id="ARBA00023180"/>
    </source>
</evidence>
<dbReference type="GO" id="GO:0005886">
    <property type="term" value="C:plasma membrane"/>
    <property type="evidence" value="ECO:0007669"/>
    <property type="project" value="UniProtKB-SubCell"/>
</dbReference>
<evidence type="ECO:0000256" key="12">
    <source>
        <dbReference type="ARBA" id="ARBA00043668"/>
    </source>
</evidence>
<evidence type="ECO:0000256" key="5">
    <source>
        <dbReference type="ARBA" id="ARBA00018097"/>
    </source>
</evidence>
<keyword evidence="8" id="KW-0378">Hydrolase</keyword>
<protein>
    <recommendedName>
        <fullName evidence="5">Multiple inositol polyphosphate phosphatase 1</fullName>
        <ecNumber evidence="4">3.1.3.62</ecNumber>
        <ecNumber evidence="3">3.1.3.80</ecNumber>
    </recommendedName>
    <alternativeName>
        <fullName evidence="11">2,3-bisphosphoglycerate 3-phosphatase</fullName>
    </alternativeName>
</protein>
<dbReference type="AlphaFoldDB" id="A0AAD5K560"/>
<proteinExistence type="inferred from homology"/>
<evidence type="ECO:0000256" key="14">
    <source>
        <dbReference type="ARBA" id="ARBA00043691"/>
    </source>
</evidence>